<dbReference type="NCBIfam" id="NF005559">
    <property type="entry name" value="PRK07231.1"/>
    <property type="match status" value="1"/>
</dbReference>
<sequence>MSKKLSGRVAVITGAARGQGEATARLFVEHGARVVIADVLAAEGEALARTLGAAAMFVALDTSDEDGWASLQAAVTAKWGAPDILVNNAGVVHAASITELTKADFQRVLNINLIGSWLGIKTLAPAMVAAGKGAIVNICSTSALWGMNGLAAYSASKWALRGLTKTAAMELGARGVRVNAVFPGGINTKMGNIMDASPEELNKYYQNQPIRRIGEPAEVARASLYLASDDASYACGAELTVDGGMTLGVFSEFLPGAPD</sequence>
<name>A0ABQ6A1G8_9PROT</name>
<keyword evidence="8" id="KW-1185">Reference proteome</keyword>
<dbReference type="Proteomes" id="UP001156641">
    <property type="component" value="Unassembled WGS sequence"/>
</dbReference>
<accession>A0ABQ6A1G8</accession>
<organism evidence="7 8">
    <name type="scientific">Acidocella aquatica</name>
    <dbReference type="NCBI Taxonomy" id="1922313"/>
    <lineage>
        <taxon>Bacteria</taxon>
        <taxon>Pseudomonadati</taxon>
        <taxon>Pseudomonadota</taxon>
        <taxon>Alphaproteobacteria</taxon>
        <taxon>Acetobacterales</taxon>
        <taxon>Acidocellaceae</taxon>
        <taxon>Acidocella</taxon>
    </lineage>
</organism>
<reference evidence="8" key="1">
    <citation type="journal article" date="2019" name="Int. J. Syst. Evol. Microbiol.">
        <title>The Global Catalogue of Microorganisms (GCM) 10K type strain sequencing project: providing services to taxonomists for standard genome sequencing and annotation.</title>
        <authorList>
            <consortium name="The Broad Institute Genomics Platform"/>
            <consortium name="The Broad Institute Genome Sequencing Center for Infectious Disease"/>
            <person name="Wu L."/>
            <person name="Ma J."/>
        </authorList>
    </citation>
    <scope>NUCLEOTIDE SEQUENCE [LARGE SCALE GENOMIC DNA]</scope>
    <source>
        <strain evidence="8">NBRC 112502</strain>
    </source>
</reference>
<dbReference type="InterPro" id="IPR020904">
    <property type="entry name" value="Sc_DH/Rdtase_CS"/>
</dbReference>
<feature type="domain" description="Ketoreductase" evidence="6">
    <location>
        <begin position="8"/>
        <end position="175"/>
    </location>
</feature>
<comment type="similarity">
    <text evidence="1">Belongs to the short-chain dehydrogenases/reductases (SDR) family.</text>
</comment>
<proteinExistence type="inferred from homology"/>
<evidence type="ECO:0000313" key="7">
    <source>
        <dbReference type="EMBL" id="GLR65453.1"/>
    </source>
</evidence>
<dbReference type="InterPro" id="IPR057326">
    <property type="entry name" value="KR_dom"/>
</dbReference>
<evidence type="ECO:0000256" key="5">
    <source>
        <dbReference type="ARBA" id="ARBA00023221"/>
    </source>
</evidence>
<comment type="caution">
    <text evidence="7">The sequence shown here is derived from an EMBL/GenBank/DDBJ whole genome shotgun (WGS) entry which is preliminary data.</text>
</comment>
<dbReference type="Pfam" id="PF13561">
    <property type="entry name" value="adh_short_C2"/>
    <property type="match status" value="1"/>
</dbReference>
<evidence type="ECO:0000256" key="2">
    <source>
        <dbReference type="ARBA" id="ARBA00023002"/>
    </source>
</evidence>
<dbReference type="InterPro" id="IPR036291">
    <property type="entry name" value="NAD(P)-bd_dom_sf"/>
</dbReference>
<dbReference type="RefSeq" id="WP_284255943.1">
    <property type="nucleotide sequence ID" value="NZ_BSOS01000005.1"/>
</dbReference>
<dbReference type="PANTHER" id="PTHR43180:SF28">
    <property type="entry name" value="NAD(P)-BINDING ROSSMANN-FOLD SUPERFAMILY PROTEIN"/>
    <property type="match status" value="1"/>
</dbReference>
<dbReference type="EMBL" id="BSOS01000005">
    <property type="protein sequence ID" value="GLR65453.1"/>
    <property type="molecule type" value="Genomic_DNA"/>
</dbReference>
<evidence type="ECO:0000313" key="8">
    <source>
        <dbReference type="Proteomes" id="UP001156641"/>
    </source>
</evidence>
<evidence type="ECO:0000259" key="6">
    <source>
        <dbReference type="SMART" id="SM00822"/>
    </source>
</evidence>
<dbReference type="Gene3D" id="3.40.50.720">
    <property type="entry name" value="NAD(P)-binding Rossmann-like Domain"/>
    <property type="match status" value="1"/>
</dbReference>
<dbReference type="InterPro" id="IPR002347">
    <property type="entry name" value="SDR_fam"/>
</dbReference>
<gene>
    <name evidence="7" type="ORF">GCM10010909_01310</name>
</gene>
<keyword evidence="5" id="KW-0753">Steroid metabolism</keyword>
<keyword evidence="2" id="KW-0560">Oxidoreductase</keyword>
<evidence type="ECO:0000256" key="4">
    <source>
        <dbReference type="ARBA" id="ARBA00023098"/>
    </source>
</evidence>
<dbReference type="SUPFAM" id="SSF51735">
    <property type="entry name" value="NAD(P)-binding Rossmann-fold domains"/>
    <property type="match status" value="1"/>
</dbReference>
<dbReference type="PRINTS" id="PR00081">
    <property type="entry name" value="GDHRDH"/>
</dbReference>
<evidence type="ECO:0000256" key="3">
    <source>
        <dbReference type="ARBA" id="ARBA00023027"/>
    </source>
</evidence>
<protein>
    <submittedName>
        <fullName evidence="7">3-alpha-hydroxysteroid dehydrogenase</fullName>
    </submittedName>
</protein>
<evidence type="ECO:0000256" key="1">
    <source>
        <dbReference type="ARBA" id="ARBA00006484"/>
    </source>
</evidence>
<keyword evidence="3" id="KW-0520">NAD</keyword>
<dbReference type="PRINTS" id="PR00080">
    <property type="entry name" value="SDRFAMILY"/>
</dbReference>
<keyword evidence="4" id="KW-0443">Lipid metabolism</keyword>
<dbReference type="PROSITE" id="PS00061">
    <property type="entry name" value="ADH_SHORT"/>
    <property type="match status" value="1"/>
</dbReference>
<dbReference type="PANTHER" id="PTHR43180">
    <property type="entry name" value="3-OXOACYL-(ACYL-CARRIER-PROTEIN) REDUCTASE (AFU_ORTHOLOGUE AFUA_6G11210)"/>
    <property type="match status" value="1"/>
</dbReference>
<dbReference type="SMART" id="SM00822">
    <property type="entry name" value="PKS_KR"/>
    <property type="match status" value="1"/>
</dbReference>